<reference evidence="2" key="1">
    <citation type="journal article" date="2013" name="Lancet">
        <title>First case of E anophelis outbreak in an intensive-care unit.</title>
        <authorList>
            <person name="Teo J."/>
            <person name="Tan S.Y."/>
            <person name="Tay M."/>
            <person name="Ding Y."/>
            <person name="Kjelleberg S."/>
            <person name="Givskov M."/>
            <person name="Lin R.T."/>
            <person name="Yang L."/>
        </authorList>
    </citation>
    <scope>NUCLEOTIDE SEQUENCE [LARGE SCALE GENOMIC DNA]</scope>
    <source>
        <strain evidence="2">NUHP1</strain>
    </source>
</reference>
<dbReference type="AlphaFoldDB" id="A0A077EIX2"/>
<evidence type="ECO:0000313" key="3">
    <source>
        <dbReference type="Proteomes" id="UP000028933"/>
    </source>
</evidence>
<evidence type="ECO:0000313" key="2">
    <source>
        <dbReference type="EMBL" id="AIL46124.1"/>
    </source>
</evidence>
<dbReference type="STRING" id="1338011.BD94_2349"/>
<organism evidence="2 3">
    <name type="scientific">Elizabethkingia anophelis NUHP1</name>
    <dbReference type="NCBI Taxonomy" id="1338011"/>
    <lineage>
        <taxon>Bacteria</taxon>
        <taxon>Pseudomonadati</taxon>
        <taxon>Bacteroidota</taxon>
        <taxon>Flavobacteriia</taxon>
        <taxon>Flavobacteriales</taxon>
        <taxon>Weeksellaceae</taxon>
        <taxon>Elizabethkingia</taxon>
    </lineage>
</organism>
<accession>A0A077EIX2</accession>
<dbReference type="KEGG" id="eao:BD94_2349"/>
<name>A0A077EIX2_9FLAO</name>
<evidence type="ECO:0000256" key="1">
    <source>
        <dbReference type="SAM" id="MobiDB-lite"/>
    </source>
</evidence>
<dbReference type="HOGENOM" id="CLU_201068_0_0_10"/>
<dbReference type="Proteomes" id="UP000028933">
    <property type="component" value="Chromosome"/>
</dbReference>
<protein>
    <submittedName>
        <fullName evidence="2">Uncharacterized protein</fullName>
    </submittedName>
</protein>
<dbReference type="EMBL" id="CP007547">
    <property type="protein sequence ID" value="AIL46124.1"/>
    <property type="molecule type" value="Genomic_DNA"/>
</dbReference>
<dbReference type="RefSeq" id="WP_024564124.1">
    <property type="nucleotide sequence ID" value="NZ_CP007547.1"/>
</dbReference>
<reference evidence="2" key="2">
    <citation type="journal article" date="2015" name="Genome Biol. Evol.">
        <title>Complete Genome Sequence and Transcriptomic Analysis of the Novel Pathogen Elizabethkingia anophelis in Response to Oxidative Stress.</title>
        <authorList>
            <person name="Li Y."/>
            <person name="Liu Y."/>
            <person name="Chew S.C."/>
            <person name="Tay M."/>
            <person name="Salido M.M."/>
            <person name="Teo J."/>
            <person name="Lauro F.M."/>
            <person name="Givskov M."/>
            <person name="Yang L."/>
        </authorList>
    </citation>
    <scope>NUCLEOTIDE SEQUENCE</scope>
    <source>
        <strain evidence="2">NUHP1</strain>
    </source>
</reference>
<proteinExistence type="predicted"/>
<feature type="region of interest" description="Disordered" evidence="1">
    <location>
        <begin position="45"/>
        <end position="71"/>
    </location>
</feature>
<gene>
    <name evidence="2" type="ORF">BD94_2349</name>
</gene>
<sequence>MMEQEEEKMNTVTLKREYIPPKLETIYIEMEEGIANGSKVQINPGGGGIKSENWIDGGSAGTGEPENEWWN</sequence>